<feature type="region of interest" description="Disordered" evidence="1">
    <location>
        <begin position="34"/>
        <end position="55"/>
    </location>
</feature>
<feature type="compositionally biased region" description="Polar residues" evidence="1">
    <location>
        <begin position="41"/>
        <end position="55"/>
    </location>
</feature>
<evidence type="ECO:0000256" key="1">
    <source>
        <dbReference type="SAM" id="MobiDB-lite"/>
    </source>
</evidence>
<proteinExistence type="predicted"/>
<name>A0A5E7UYU4_PSEFL</name>
<organism evidence="2 3">
    <name type="scientific">Pseudomonas fluorescens</name>
    <dbReference type="NCBI Taxonomy" id="294"/>
    <lineage>
        <taxon>Bacteria</taxon>
        <taxon>Pseudomonadati</taxon>
        <taxon>Pseudomonadota</taxon>
        <taxon>Gammaproteobacteria</taxon>
        <taxon>Pseudomonadales</taxon>
        <taxon>Pseudomonadaceae</taxon>
        <taxon>Pseudomonas</taxon>
    </lineage>
</organism>
<gene>
    <name evidence="2" type="ORF">PS928_04300</name>
</gene>
<evidence type="ECO:0000313" key="2">
    <source>
        <dbReference type="EMBL" id="VVQ15739.1"/>
    </source>
</evidence>
<evidence type="ECO:0000313" key="3">
    <source>
        <dbReference type="Proteomes" id="UP000381378"/>
    </source>
</evidence>
<sequence>MPAVRRRYRQLGQFLAKALREQAHLFQWGVETARTKRAPSSEVSNAMSRRPTPSG</sequence>
<dbReference type="EMBL" id="CABVJF010000017">
    <property type="protein sequence ID" value="VVQ15739.1"/>
    <property type="molecule type" value="Genomic_DNA"/>
</dbReference>
<accession>A0A5E7UYU4</accession>
<protein>
    <submittedName>
        <fullName evidence="2">Uncharacterized protein</fullName>
    </submittedName>
</protein>
<reference evidence="2 3" key="1">
    <citation type="submission" date="2019-09" db="EMBL/GenBank/DDBJ databases">
        <authorList>
            <person name="Chandra G."/>
            <person name="Truman W A."/>
        </authorList>
    </citation>
    <scope>NUCLEOTIDE SEQUENCE [LARGE SCALE GENOMIC DNA]</scope>
    <source>
        <strain evidence="2">PS928</strain>
    </source>
</reference>
<dbReference type="Proteomes" id="UP000381378">
    <property type="component" value="Unassembled WGS sequence"/>
</dbReference>
<dbReference type="AlphaFoldDB" id="A0A5E7UYU4"/>